<dbReference type="Proteomes" id="UP000250266">
    <property type="component" value="Unassembled WGS sequence"/>
</dbReference>
<dbReference type="Gene3D" id="3.40.50.1820">
    <property type="entry name" value="alpha/beta hydrolase"/>
    <property type="match status" value="1"/>
</dbReference>
<dbReference type="InterPro" id="IPR050300">
    <property type="entry name" value="GDXG_lipolytic_enzyme"/>
</dbReference>
<dbReference type="OrthoDB" id="433474at2759"/>
<dbReference type="InterPro" id="IPR013094">
    <property type="entry name" value="AB_hydrolase_3"/>
</dbReference>
<dbReference type="PANTHER" id="PTHR48081:SF8">
    <property type="entry name" value="ALPHA_BETA HYDROLASE FOLD-3 DOMAIN-CONTAINING PROTEIN-RELATED"/>
    <property type="match status" value="1"/>
</dbReference>
<dbReference type="InterPro" id="IPR029058">
    <property type="entry name" value="AB_hydrolase_fold"/>
</dbReference>
<accession>A0A8E2JDC6</accession>
<dbReference type="EMBL" id="KV745072">
    <property type="protein sequence ID" value="OCK78242.1"/>
    <property type="molecule type" value="Genomic_DNA"/>
</dbReference>
<name>A0A8E2JDC6_9PEZI</name>
<feature type="domain" description="Alpha/beta hydrolase fold-3" evidence="2">
    <location>
        <begin position="88"/>
        <end position="298"/>
    </location>
</feature>
<organism evidence="3 4">
    <name type="scientific">Lepidopterella palustris CBS 459.81</name>
    <dbReference type="NCBI Taxonomy" id="1314670"/>
    <lineage>
        <taxon>Eukaryota</taxon>
        <taxon>Fungi</taxon>
        <taxon>Dikarya</taxon>
        <taxon>Ascomycota</taxon>
        <taxon>Pezizomycotina</taxon>
        <taxon>Dothideomycetes</taxon>
        <taxon>Pleosporomycetidae</taxon>
        <taxon>Mytilinidiales</taxon>
        <taxon>Argynnaceae</taxon>
        <taxon>Lepidopterella</taxon>
    </lineage>
</organism>
<evidence type="ECO:0000256" key="1">
    <source>
        <dbReference type="ARBA" id="ARBA00022801"/>
    </source>
</evidence>
<proteinExistence type="predicted"/>
<dbReference type="PANTHER" id="PTHR48081">
    <property type="entry name" value="AB HYDROLASE SUPERFAMILY PROTEIN C4A8.06C"/>
    <property type="match status" value="1"/>
</dbReference>
<evidence type="ECO:0000313" key="3">
    <source>
        <dbReference type="EMBL" id="OCK78242.1"/>
    </source>
</evidence>
<dbReference type="SUPFAM" id="SSF53474">
    <property type="entry name" value="alpha/beta-Hydrolases"/>
    <property type="match status" value="1"/>
</dbReference>
<gene>
    <name evidence="3" type="ORF">K432DRAFT_302468</name>
</gene>
<evidence type="ECO:0000259" key="2">
    <source>
        <dbReference type="Pfam" id="PF07859"/>
    </source>
</evidence>
<protein>
    <recommendedName>
        <fullName evidence="2">Alpha/beta hydrolase fold-3 domain-containing protein</fullName>
    </recommendedName>
</protein>
<dbReference type="GO" id="GO:0016787">
    <property type="term" value="F:hydrolase activity"/>
    <property type="evidence" value="ECO:0007669"/>
    <property type="project" value="UniProtKB-KW"/>
</dbReference>
<dbReference type="AlphaFoldDB" id="A0A8E2JDC6"/>
<keyword evidence="1" id="KW-0378">Hydrolase</keyword>
<sequence>MPFQFDPEYFELFEPLIPLFSKRPKLTVQEIPASRKVREAGLTAFLEKLPDSPDVEEAIYHVEAADGYQISVHGFTKKGTRSGPGPAILHYHGGGMTIGTAQQYAKPLARLVSETSIPIFSVNYRLAPEYTGTTPVEDCYAALVWLNQNAQNHNVDPARIAVFGESAGGGLAAGVTLIARDRNLQPPLAKQILVYPMIDDQNMTANEAVEPFAFFKTADNITSWTALLGDKAGKPDADVSPYSAPARAKSLAGLPPAYIDVGELDIFRNEDIAYATRLLTANISTEFHLYPGLPHAFELIAPNISATKRAYENRVKAMLSF</sequence>
<reference evidence="3 4" key="1">
    <citation type="journal article" date="2016" name="Nat. Commun.">
        <title>Ectomycorrhizal ecology is imprinted in the genome of the dominant symbiotic fungus Cenococcum geophilum.</title>
        <authorList>
            <consortium name="DOE Joint Genome Institute"/>
            <person name="Peter M."/>
            <person name="Kohler A."/>
            <person name="Ohm R.A."/>
            <person name="Kuo A."/>
            <person name="Krutzmann J."/>
            <person name="Morin E."/>
            <person name="Arend M."/>
            <person name="Barry K.W."/>
            <person name="Binder M."/>
            <person name="Choi C."/>
            <person name="Clum A."/>
            <person name="Copeland A."/>
            <person name="Grisel N."/>
            <person name="Haridas S."/>
            <person name="Kipfer T."/>
            <person name="LaButti K."/>
            <person name="Lindquist E."/>
            <person name="Lipzen A."/>
            <person name="Maire R."/>
            <person name="Meier B."/>
            <person name="Mihaltcheva S."/>
            <person name="Molinier V."/>
            <person name="Murat C."/>
            <person name="Poggeler S."/>
            <person name="Quandt C.A."/>
            <person name="Sperisen C."/>
            <person name="Tritt A."/>
            <person name="Tisserant E."/>
            <person name="Crous P.W."/>
            <person name="Henrissat B."/>
            <person name="Nehls U."/>
            <person name="Egli S."/>
            <person name="Spatafora J.W."/>
            <person name="Grigoriev I.V."/>
            <person name="Martin F.M."/>
        </authorList>
    </citation>
    <scope>NUCLEOTIDE SEQUENCE [LARGE SCALE GENOMIC DNA]</scope>
    <source>
        <strain evidence="3 4">CBS 459.81</strain>
    </source>
</reference>
<keyword evidence="4" id="KW-1185">Reference proteome</keyword>
<evidence type="ECO:0000313" key="4">
    <source>
        <dbReference type="Proteomes" id="UP000250266"/>
    </source>
</evidence>
<dbReference type="Pfam" id="PF07859">
    <property type="entry name" value="Abhydrolase_3"/>
    <property type="match status" value="1"/>
</dbReference>